<reference evidence="1 2" key="1">
    <citation type="submission" date="2014-04" db="EMBL/GenBank/DDBJ databases">
        <authorList>
            <consortium name="DOE Joint Genome Institute"/>
            <person name="Kuo A."/>
            <person name="Kohler A."/>
            <person name="Jargeat P."/>
            <person name="Nagy L.G."/>
            <person name="Floudas D."/>
            <person name="Copeland A."/>
            <person name="Barry K.W."/>
            <person name="Cichocki N."/>
            <person name="Veneault-Fourrey C."/>
            <person name="LaButti K."/>
            <person name="Lindquist E.A."/>
            <person name="Lipzen A."/>
            <person name="Lundell T."/>
            <person name="Morin E."/>
            <person name="Murat C."/>
            <person name="Sun H."/>
            <person name="Tunlid A."/>
            <person name="Henrissat B."/>
            <person name="Grigoriev I.V."/>
            <person name="Hibbett D.S."/>
            <person name="Martin F."/>
            <person name="Nordberg H.P."/>
            <person name="Cantor M.N."/>
            <person name="Hua S.X."/>
        </authorList>
    </citation>
    <scope>NUCLEOTIDE SEQUENCE [LARGE SCALE GENOMIC DNA]</scope>
    <source>
        <strain evidence="1 2">Ve08.2h10</strain>
    </source>
</reference>
<dbReference type="EMBL" id="KN830667">
    <property type="protein sequence ID" value="KIK72583.1"/>
    <property type="molecule type" value="Genomic_DNA"/>
</dbReference>
<dbReference type="AlphaFoldDB" id="A0A0D0CAH9"/>
<sequence length="119" mass="12986">MSPCQAPQPPFAQSNPWLLLHDITKVIELEPDINPIPPYFGQSPFSHQHLDQVLATVEETKGRITTVVASSKRSLPADVSTTSPLPPKVVMKAQESTPAIIQVITVGAQDRQRTPALNK</sequence>
<protein>
    <submittedName>
        <fullName evidence="1">Uncharacterized protein</fullName>
    </submittedName>
</protein>
<proteinExistence type="predicted"/>
<keyword evidence="2" id="KW-1185">Reference proteome</keyword>
<gene>
    <name evidence="1" type="ORF">PAXRUDRAFT_21819</name>
</gene>
<dbReference type="HOGENOM" id="CLU_2062251_0_0_1"/>
<evidence type="ECO:0000313" key="2">
    <source>
        <dbReference type="Proteomes" id="UP000054538"/>
    </source>
</evidence>
<evidence type="ECO:0000313" key="1">
    <source>
        <dbReference type="EMBL" id="KIK72583.1"/>
    </source>
</evidence>
<organism evidence="1 2">
    <name type="scientific">Paxillus rubicundulus Ve08.2h10</name>
    <dbReference type="NCBI Taxonomy" id="930991"/>
    <lineage>
        <taxon>Eukaryota</taxon>
        <taxon>Fungi</taxon>
        <taxon>Dikarya</taxon>
        <taxon>Basidiomycota</taxon>
        <taxon>Agaricomycotina</taxon>
        <taxon>Agaricomycetes</taxon>
        <taxon>Agaricomycetidae</taxon>
        <taxon>Boletales</taxon>
        <taxon>Paxilineae</taxon>
        <taxon>Paxillaceae</taxon>
        <taxon>Paxillus</taxon>
    </lineage>
</organism>
<dbReference type="InParanoid" id="A0A0D0CAH9"/>
<reference evidence="2" key="2">
    <citation type="submission" date="2015-01" db="EMBL/GenBank/DDBJ databases">
        <title>Evolutionary Origins and Diversification of the Mycorrhizal Mutualists.</title>
        <authorList>
            <consortium name="DOE Joint Genome Institute"/>
            <consortium name="Mycorrhizal Genomics Consortium"/>
            <person name="Kohler A."/>
            <person name="Kuo A."/>
            <person name="Nagy L.G."/>
            <person name="Floudas D."/>
            <person name="Copeland A."/>
            <person name="Barry K.W."/>
            <person name="Cichocki N."/>
            <person name="Veneault-Fourrey C."/>
            <person name="LaButti K."/>
            <person name="Lindquist E.A."/>
            <person name="Lipzen A."/>
            <person name="Lundell T."/>
            <person name="Morin E."/>
            <person name="Murat C."/>
            <person name="Riley R."/>
            <person name="Ohm R."/>
            <person name="Sun H."/>
            <person name="Tunlid A."/>
            <person name="Henrissat B."/>
            <person name="Grigoriev I.V."/>
            <person name="Hibbett D.S."/>
            <person name="Martin F."/>
        </authorList>
    </citation>
    <scope>NUCLEOTIDE SEQUENCE [LARGE SCALE GENOMIC DNA]</scope>
    <source>
        <strain evidence="2">Ve08.2h10</strain>
    </source>
</reference>
<dbReference type="Proteomes" id="UP000054538">
    <property type="component" value="Unassembled WGS sequence"/>
</dbReference>
<name>A0A0D0CAH9_9AGAM</name>
<accession>A0A0D0CAH9</accession>